<dbReference type="STRING" id="1121316.SAMN02745207_01150"/>
<evidence type="ECO:0000313" key="7">
    <source>
        <dbReference type="Proteomes" id="UP000184447"/>
    </source>
</evidence>
<dbReference type="AlphaFoldDB" id="A0A1M5T2I5"/>
<evidence type="ECO:0000256" key="3">
    <source>
        <dbReference type="ARBA" id="ARBA00022958"/>
    </source>
</evidence>
<dbReference type="InterPro" id="IPR006036">
    <property type="entry name" value="K_uptake_TrkA"/>
</dbReference>
<evidence type="ECO:0000256" key="1">
    <source>
        <dbReference type="ARBA" id="ARBA00022448"/>
    </source>
</evidence>
<keyword evidence="1" id="KW-0813">Transport</keyword>
<name>A0A1M5T2I5_9CLOT</name>
<gene>
    <name evidence="6" type="ORF">SAMN02745207_01150</name>
</gene>
<evidence type="ECO:0000256" key="4">
    <source>
        <dbReference type="ARBA" id="ARBA00023065"/>
    </source>
</evidence>
<dbReference type="RefSeq" id="WP_073337478.1">
    <property type="nucleotide sequence ID" value="NZ_FQXM01000005.1"/>
</dbReference>
<dbReference type="Pfam" id="PF02254">
    <property type="entry name" value="TrkA_N"/>
    <property type="match status" value="1"/>
</dbReference>
<dbReference type="PROSITE" id="PS51201">
    <property type="entry name" value="RCK_N"/>
    <property type="match status" value="1"/>
</dbReference>
<dbReference type="GO" id="GO:0015079">
    <property type="term" value="F:potassium ion transmembrane transporter activity"/>
    <property type="evidence" value="ECO:0007669"/>
    <property type="project" value="InterPro"/>
</dbReference>
<proteinExistence type="predicted"/>
<organism evidence="6 7">
    <name type="scientific">Clostridium grantii DSM 8605</name>
    <dbReference type="NCBI Taxonomy" id="1121316"/>
    <lineage>
        <taxon>Bacteria</taxon>
        <taxon>Bacillati</taxon>
        <taxon>Bacillota</taxon>
        <taxon>Clostridia</taxon>
        <taxon>Eubacteriales</taxon>
        <taxon>Clostridiaceae</taxon>
        <taxon>Clostridium</taxon>
    </lineage>
</organism>
<reference evidence="6 7" key="1">
    <citation type="submission" date="2016-11" db="EMBL/GenBank/DDBJ databases">
        <authorList>
            <person name="Jaros S."/>
            <person name="Januszkiewicz K."/>
            <person name="Wedrychowicz H."/>
        </authorList>
    </citation>
    <scope>NUCLEOTIDE SEQUENCE [LARGE SCALE GENOMIC DNA]</scope>
    <source>
        <strain evidence="6 7">DSM 8605</strain>
    </source>
</reference>
<dbReference type="EMBL" id="FQXM01000005">
    <property type="protein sequence ID" value="SHH44563.1"/>
    <property type="molecule type" value="Genomic_DNA"/>
</dbReference>
<evidence type="ECO:0000256" key="2">
    <source>
        <dbReference type="ARBA" id="ARBA00022538"/>
    </source>
</evidence>
<dbReference type="SUPFAM" id="SSF51735">
    <property type="entry name" value="NAD(P)-binding Rossmann-fold domains"/>
    <property type="match status" value="1"/>
</dbReference>
<keyword evidence="4" id="KW-0406">Ion transport</keyword>
<dbReference type="OrthoDB" id="9775180at2"/>
<dbReference type="PANTHER" id="PTHR43833:SF5">
    <property type="entry name" value="TRK SYSTEM POTASSIUM UPTAKE PROTEIN TRKA"/>
    <property type="match status" value="1"/>
</dbReference>
<keyword evidence="2" id="KW-0633">Potassium transport</keyword>
<accession>A0A1M5T2I5</accession>
<evidence type="ECO:0000259" key="5">
    <source>
        <dbReference type="PROSITE" id="PS51201"/>
    </source>
</evidence>
<dbReference type="InterPro" id="IPR036291">
    <property type="entry name" value="NAD(P)-bd_dom_sf"/>
</dbReference>
<dbReference type="PANTHER" id="PTHR43833">
    <property type="entry name" value="POTASSIUM CHANNEL PROTEIN 2-RELATED-RELATED"/>
    <property type="match status" value="1"/>
</dbReference>
<dbReference type="Gene3D" id="3.40.50.720">
    <property type="entry name" value="NAD(P)-binding Rossmann-like Domain"/>
    <property type="match status" value="1"/>
</dbReference>
<dbReference type="Proteomes" id="UP000184447">
    <property type="component" value="Unassembled WGS sequence"/>
</dbReference>
<dbReference type="GO" id="GO:0005886">
    <property type="term" value="C:plasma membrane"/>
    <property type="evidence" value="ECO:0007669"/>
    <property type="project" value="InterPro"/>
</dbReference>
<dbReference type="InterPro" id="IPR003148">
    <property type="entry name" value="RCK_N"/>
</dbReference>
<feature type="domain" description="RCK N-terminal" evidence="5">
    <location>
        <begin position="1"/>
        <end position="124"/>
    </location>
</feature>
<dbReference type="InterPro" id="IPR050721">
    <property type="entry name" value="Trk_Ktr_HKT_K-transport"/>
</dbReference>
<keyword evidence="3" id="KW-0630">Potassium</keyword>
<evidence type="ECO:0000313" key="6">
    <source>
        <dbReference type="EMBL" id="SHH44563.1"/>
    </source>
</evidence>
<sequence length="144" mass="16131">MKAVIVGGGKVGYYLFKTLNKKRYDVVLIEKDKIICEKIADEIDGNIIWGDGSDIQVLEDAGIDKAEIVAAVTGKDEENLIICQIAKIDFNIKKTIARINNPKNIQVFKALGVDKTVCSTEVISNLIEDEFENDQFSFFRKSKK</sequence>
<protein>
    <submittedName>
        <fullName evidence="6">TrkA-N domain-containing protein</fullName>
    </submittedName>
</protein>
<keyword evidence="7" id="KW-1185">Reference proteome</keyword>
<dbReference type="PRINTS" id="PR00335">
    <property type="entry name" value="KUPTAKETRKA"/>
</dbReference>